<dbReference type="PRINTS" id="PR01415">
    <property type="entry name" value="ANKYRIN"/>
</dbReference>
<feature type="repeat" description="ANK" evidence="2">
    <location>
        <begin position="519"/>
        <end position="551"/>
    </location>
</feature>
<dbReference type="PROSITE" id="PS50297">
    <property type="entry name" value="ANK_REP_REGION"/>
    <property type="match status" value="7"/>
</dbReference>
<dbReference type="AlphaFoldDB" id="A0A2C9JV94"/>
<feature type="compositionally biased region" description="Basic and acidic residues" evidence="3">
    <location>
        <begin position="664"/>
        <end position="680"/>
    </location>
</feature>
<reference evidence="8" key="2">
    <citation type="submission" date="2025-04" db="UniProtKB">
        <authorList>
            <consortium name="RefSeq"/>
        </authorList>
    </citation>
    <scope>IDENTIFICATION</scope>
</reference>
<dbReference type="PROSITE" id="PS50088">
    <property type="entry name" value="ANK_REPEAT"/>
    <property type="match status" value="7"/>
</dbReference>
<dbReference type="Pfam" id="PF12796">
    <property type="entry name" value="Ank_2"/>
    <property type="match status" value="3"/>
</dbReference>
<evidence type="ECO:0000256" key="2">
    <source>
        <dbReference type="PROSITE-ProRule" id="PRU00023"/>
    </source>
</evidence>
<reference evidence="5" key="1">
    <citation type="submission" date="2020-05" db="UniProtKB">
        <authorList>
            <consortium name="EnsemblMetazoa"/>
        </authorList>
    </citation>
    <scope>IDENTIFICATION</scope>
    <source>
        <strain evidence="5">BB02</strain>
    </source>
</reference>
<keyword evidence="1" id="KW-0106">Calcium</keyword>
<dbReference type="VEuPathDB" id="VectorBase:BGLB008563"/>
<feature type="repeat" description="ANK" evidence="2">
    <location>
        <begin position="80"/>
        <end position="112"/>
    </location>
</feature>
<dbReference type="OMA" id="ATDNFMW"/>
<dbReference type="RefSeq" id="XP_013084705.1">
    <property type="nucleotide sequence ID" value="XM_013229251.2"/>
</dbReference>
<organism evidence="5 6">
    <name type="scientific">Biomphalaria glabrata</name>
    <name type="common">Bloodfluke planorb</name>
    <name type="synonym">Freshwater snail</name>
    <dbReference type="NCBI Taxonomy" id="6526"/>
    <lineage>
        <taxon>Eukaryota</taxon>
        <taxon>Metazoa</taxon>
        <taxon>Spiralia</taxon>
        <taxon>Lophotrochozoa</taxon>
        <taxon>Mollusca</taxon>
        <taxon>Gastropoda</taxon>
        <taxon>Heterobranchia</taxon>
        <taxon>Euthyneura</taxon>
        <taxon>Panpulmonata</taxon>
        <taxon>Hygrophila</taxon>
        <taxon>Lymnaeoidea</taxon>
        <taxon>Planorbidae</taxon>
        <taxon>Biomphalaria</taxon>
    </lineage>
</organism>
<dbReference type="EnsemblMetazoa" id="BGLB008563-RB">
    <property type="protein sequence ID" value="BGLB008563-PB"/>
    <property type="gene ID" value="BGLB008563"/>
</dbReference>
<dbReference type="Proteomes" id="UP001165740">
    <property type="component" value="Chromosome 3"/>
</dbReference>
<dbReference type="InterPro" id="IPR018247">
    <property type="entry name" value="EF_Hand_1_Ca_BS"/>
</dbReference>
<proteinExistence type="predicted"/>
<feature type="compositionally biased region" description="Basic residues" evidence="3">
    <location>
        <begin position="653"/>
        <end position="663"/>
    </location>
</feature>
<dbReference type="STRING" id="6526.A0A2C9JV94"/>
<dbReference type="SUPFAM" id="SSF47473">
    <property type="entry name" value="EF-hand"/>
    <property type="match status" value="1"/>
</dbReference>
<dbReference type="Proteomes" id="UP000076420">
    <property type="component" value="Unassembled WGS sequence"/>
</dbReference>
<feature type="domain" description="EF-hand" evidence="4">
    <location>
        <begin position="330"/>
        <end position="365"/>
    </location>
</feature>
<dbReference type="SUPFAM" id="SSF48403">
    <property type="entry name" value="Ankyrin repeat"/>
    <property type="match status" value="2"/>
</dbReference>
<dbReference type="Gene3D" id="1.25.40.20">
    <property type="entry name" value="Ankyrin repeat-containing domain"/>
    <property type="match status" value="3"/>
</dbReference>
<dbReference type="PROSITE" id="PS50222">
    <property type="entry name" value="EF_HAND_2"/>
    <property type="match status" value="1"/>
</dbReference>
<protein>
    <submittedName>
        <fullName evidence="8">Ankyrin repeat and EF-hand domain-containing protein 1-like</fullName>
    </submittedName>
</protein>
<dbReference type="PROSITE" id="PS00018">
    <property type="entry name" value="EF_HAND_1"/>
    <property type="match status" value="1"/>
</dbReference>
<dbReference type="GO" id="GO:0005509">
    <property type="term" value="F:calcium ion binding"/>
    <property type="evidence" value="ECO:0007669"/>
    <property type="project" value="InterPro"/>
</dbReference>
<dbReference type="Pfam" id="PF13637">
    <property type="entry name" value="Ank_4"/>
    <property type="match status" value="1"/>
</dbReference>
<feature type="region of interest" description="Disordered" evidence="3">
    <location>
        <begin position="646"/>
        <end position="685"/>
    </location>
</feature>
<feature type="repeat" description="ANK" evidence="2">
    <location>
        <begin position="552"/>
        <end position="584"/>
    </location>
</feature>
<dbReference type="GeneID" id="106069561"/>
<keyword evidence="2" id="KW-0040">ANK repeat</keyword>
<sequence length="769" mass="84959">MPVAQARLQILQVCKLLQCVRNKDKQQIEKLIAKGTPHLINYNASEQGLTALTVAAKANDDDMVGFLLGLGAHPDVVDLQGKTPSMWAAEFGNVECLERLLVAGADMTVRDIEGKGIIFYLLTPTERHLKCLDFVLKHGADVNSTSLDGNPVFVEACNLAVDNEKACLRLLTHGADPNAAAMKSGRTPLMAACSSGGIKVVGALLAAGANPNAIDSKKNCAGHFAAMNGHIKALQLMAGYGVDFNKVANDGGNPIHYAAKTGEAMCIKFLSQRGCNPKIKNNHGHLPKVIAKEAGNKAAGTEIRKAEKSFGKGGKNNDPWVLQLYDWAQARKSMLISAFQSIDVEDVGKISITDFIDVMTTKNAPVDDDQLKIVTTLQDKNKEGRIDYNDFFVAKKWVNKNFVYEAFEGKKKKKKGKRKGGKKGKFKLIMPICIQDEGPRQFGGAPPLVYVPQHIHFTDTGRYDRDKPPKHPLQDDSAWYIEAPRKSYVNINDAVKNGDIASLKDAFKQGVPVDIRDKFYKTPLMVACFISNIDLVRFLLENGANVNARDNFKWTPLHHACHAGQLDIVQLLIENGAEIDASSINGGTPLTRAIECSKDTVVQYLIERGCKVQTENKKGLTPMDLAYSWADPRVFEIVQAKWETLKPKDDKKGKKPKPKAKKGEKKETGDSKQEPLKLPDEDTLPLPRRGSILRAASALAGGLEVIEDIRYIPKKIWTPQKTTKELLRDKEIKRERFGWEVDFPDYESPFQKNISTKLQEIAAEEAPKD</sequence>
<feature type="repeat" description="ANK" evidence="2">
    <location>
        <begin position="585"/>
        <end position="617"/>
    </location>
</feature>
<dbReference type="VEuPathDB" id="VectorBase:BGLAX_048816"/>
<accession>A0A2C9JV94</accession>
<evidence type="ECO:0000259" key="4">
    <source>
        <dbReference type="PROSITE" id="PS50222"/>
    </source>
</evidence>
<evidence type="ECO:0000313" key="7">
    <source>
        <dbReference type="Proteomes" id="UP001165740"/>
    </source>
</evidence>
<feature type="repeat" description="ANK" evidence="2">
    <location>
        <begin position="47"/>
        <end position="79"/>
    </location>
</feature>
<dbReference type="PANTHER" id="PTHR24127:SF1">
    <property type="entry name" value="ANKYRIN REPEAT AND EF-HAND DOMAIN-CONTAINING PROTEIN 1"/>
    <property type="match status" value="1"/>
</dbReference>
<dbReference type="Gene3D" id="1.10.238.10">
    <property type="entry name" value="EF-hand"/>
    <property type="match status" value="1"/>
</dbReference>
<dbReference type="KEGG" id="bgt:106069561"/>
<dbReference type="PANTHER" id="PTHR24127">
    <property type="entry name" value="ANKYRIN REPEAT AND EF-HAND DOMAIN-CONTAINING PROTEIN 1"/>
    <property type="match status" value="1"/>
</dbReference>
<dbReference type="InterPro" id="IPR052801">
    <property type="entry name" value="Ankyrin-EF-hand"/>
</dbReference>
<dbReference type="OrthoDB" id="539213at2759"/>
<keyword evidence="7" id="KW-1185">Reference proteome</keyword>
<evidence type="ECO:0000256" key="1">
    <source>
        <dbReference type="ARBA" id="ARBA00022837"/>
    </source>
</evidence>
<feature type="repeat" description="ANK" evidence="2">
    <location>
        <begin position="184"/>
        <end position="216"/>
    </location>
</feature>
<name>A0A2C9JV94_BIOGL</name>
<feature type="repeat" description="ANK" evidence="2">
    <location>
        <begin position="250"/>
        <end position="282"/>
    </location>
</feature>
<evidence type="ECO:0000313" key="8">
    <source>
        <dbReference type="RefSeq" id="XP_013084705.1"/>
    </source>
</evidence>
<evidence type="ECO:0000313" key="5">
    <source>
        <dbReference type="EnsemblMetazoa" id="BGLB008563-PB"/>
    </source>
</evidence>
<evidence type="ECO:0000313" key="6">
    <source>
        <dbReference type="Proteomes" id="UP000076420"/>
    </source>
</evidence>
<dbReference type="Pfam" id="PF13499">
    <property type="entry name" value="EF-hand_7"/>
    <property type="match status" value="1"/>
</dbReference>
<dbReference type="InterPro" id="IPR002048">
    <property type="entry name" value="EF_hand_dom"/>
</dbReference>
<dbReference type="InterPro" id="IPR002110">
    <property type="entry name" value="Ankyrin_rpt"/>
</dbReference>
<evidence type="ECO:0000256" key="3">
    <source>
        <dbReference type="SAM" id="MobiDB-lite"/>
    </source>
</evidence>
<dbReference type="SMART" id="SM00248">
    <property type="entry name" value="ANK"/>
    <property type="match status" value="10"/>
</dbReference>
<gene>
    <name evidence="5" type="primary">106069561</name>
    <name evidence="8" type="synonym">LOC106069561</name>
</gene>
<dbReference type="InterPro" id="IPR011992">
    <property type="entry name" value="EF-hand-dom_pair"/>
</dbReference>
<dbReference type="InterPro" id="IPR036770">
    <property type="entry name" value="Ankyrin_rpt-contain_sf"/>
</dbReference>